<accession>A0A8I2YJQ2</accession>
<gene>
    <name evidence="6" type="ORF">JVT61DRAFT_6816</name>
</gene>
<keyword evidence="3" id="KW-0479">Metal-binding</keyword>
<comment type="caution">
    <text evidence="6">The sequence shown here is derived from an EMBL/GenBank/DDBJ whole genome shotgun (WGS) entry which is preliminary data.</text>
</comment>
<evidence type="ECO:0000313" key="6">
    <source>
        <dbReference type="EMBL" id="KAG6373196.1"/>
    </source>
</evidence>
<name>A0A8I2YJQ2_9AGAM</name>
<feature type="domain" description="Glycosyl hydrolase family 13 catalytic" evidence="5">
    <location>
        <begin position="1"/>
        <end position="325"/>
    </location>
</feature>
<protein>
    <submittedName>
        <fullName evidence="6">Alpha-amylase AmyA</fullName>
    </submittedName>
</protein>
<evidence type="ECO:0000313" key="7">
    <source>
        <dbReference type="Proteomes" id="UP000683000"/>
    </source>
</evidence>
<sequence>MTDRFALQDVSDGTAYNVPCNTSALQYCGGAWRGIVDHLDYIQGMGFDAIWISPPFANVEGQTPMGEAYHGYWPQDLTELNSHFGTTKDLKNLSDSLHARGMYLMLDIVVNHMVSHHLFNTTAVQLAMSNSTTPVRNSTSVYPFTDVSDFHPVCWITDYSNQTEVEQCWLGNENMPWADVDTENTDVIGTLNNWIADVIGDFGVDGLRLSTVKYVSRNFWNTFTTQAGIFTLGEVYSVDVNYTSPYTSVMSAVLDYPTWFELVPAFASPEGDFNVLRNIVQLSQDAYTTGTFMAGSFLENHDQPRFGSVTSDPAVRIALYPSPKRQLKY</sequence>
<dbReference type="InterPro" id="IPR006047">
    <property type="entry name" value="GH13_cat_dom"/>
</dbReference>
<dbReference type="SUPFAM" id="SSF51445">
    <property type="entry name" value="(Trans)glycosidases"/>
    <property type="match status" value="1"/>
</dbReference>
<comment type="cofactor">
    <cofactor evidence="1">
        <name>Ca(2+)</name>
        <dbReference type="ChEBI" id="CHEBI:29108"/>
    </cofactor>
</comment>
<dbReference type="SMART" id="SM00642">
    <property type="entry name" value="Aamy"/>
    <property type="match status" value="1"/>
</dbReference>
<dbReference type="Gene3D" id="3.20.20.80">
    <property type="entry name" value="Glycosidases"/>
    <property type="match status" value="1"/>
</dbReference>
<evidence type="ECO:0000256" key="4">
    <source>
        <dbReference type="ARBA" id="ARBA00022729"/>
    </source>
</evidence>
<keyword evidence="4" id="KW-0732">Signal</keyword>
<dbReference type="InterPro" id="IPR017853">
    <property type="entry name" value="GH"/>
</dbReference>
<keyword evidence="7" id="KW-1185">Reference proteome</keyword>
<organism evidence="6 7">
    <name type="scientific">Boletus reticuloceps</name>
    <dbReference type="NCBI Taxonomy" id="495285"/>
    <lineage>
        <taxon>Eukaryota</taxon>
        <taxon>Fungi</taxon>
        <taxon>Dikarya</taxon>
        <taxon>Basidiomycota</taxon>
        <taxon>Agaricomycotina</taxon>
        <taxon>Agaricomycetes</taxon>
        <taxon>Agaricomycetidae</taxon>
        <taxon>Boletales</taxon>
        <taxon>Boletineae</taxon>
        <taxon>Boletaceae</taxon>
        <taxon>Boletoideae</taxon>
        <taxon>Boletus</taxon>
    </lineage>
</organism>
<dbReference type="GO" id="GO:0046872">
    <property type="term" value="F:metal ion binding"/>
    <property type="evidence" value="ECO:0007669"/>
    <property type="project" value="UniProtKB-KW"/>
</dbReference>
<dbReference type="GO" id="GO:0005975">
    <property type="term" value="P:carbohydrate metabolic process"/>
    <property type="evidence" value="ECO:0007669"/>
    <property type="project" value="InterPro"/>
</dbReference>
<evidence type="ECO:0000256" key="3">
    <source>
        <dbReference type="ARBA" id="ARBA00022723"/>
    </source>
</evidence>
<dbReference type="EMBL" id="JAGFBS010000023">
    <property type="protein sequence ID" value="KAG6373196.1"/>
    <property type="molecule type" value="Genomic_DNA"/>
</dbReference>
<proteinExistence type="inferred from homology"/>
<evidence type="ECO:0000259" key="5">
    <source>
        <dbReference type="SMART" id="SM00642"/>
    </source>
</evidence>
<comment type="similarity">
    <text evidence="2">Belongs to the glycosyl hydrolase 13 family.</text>
</comment>
<dbReference type="OrthoDB" id="204980at2759"/>
<evidence type="ECO:0000256" key="2">
    <source>
        <dbReference type="ARBA" id="ARBA00008061"/>
    </source>
</evidence>
<dbReference type="Proteomes" id="UP000683000">
    <property type="component" value="Unassembled WGS sequence"/>
</dbReference>
<dbReference type="PANTHER" id="PTHR10357:SF215">
    <property type="entry name" value="ALPHA-AMYLASE 1"/>
    <property type="match status" value="1"/>
</dbReference>
<reference evidence="6" key="1">
    <citation type="submission" date="2021-03" db="EMBL/GenBank/DDBJ databases">
        <title>Evolutionary innovations through gain and loss of genes in the ectomycorrhizal Boletales.</title>
        <authorList>
            <person name="Wu G."/>
            <person name="Miyauchi S."/>
            <person name="Morin E."/>
            <person name="Yang Z.-L."/>
            <person name="Xu J."/>
            <person name="Martin F.M."/>
        </authorList>
    </citation>
    <scope>NUCLEOTIDE SEQUENCE</scope>
    <source>
        <strain evidence="6">BR01</strain>
    </source>
</reference>
<evidence type="ECO:0000256" key="1">
    <source>
        <dbReference type="ARBA" id="ARBA00001913"/>
    </source>
</evidence>
<dbReference type="PANTHER" id="PTHR10357">
    <property type="entry name" value="ALPHA-AMYLASE FAMILY MEMBER"/>
    <property type="match status" value="1"/>
</dbReference>
<dbReference type="AlphaFoldDB" id="A0A8I2YJQ2"/>
<dbReference type="Pfam" id="PF00128">
    <property type="entry name" value="Alpha-amylase"/>
    <property type="match status" value="1"/>
</dbReference>